<organism evidence="1">
    <name type="scientific">bioreactor metagenome</name>
    <dbReference type="NCBI Taxonomy" id="1076179"/>
    <lineage>
        <taxon>unclassified sequences</taxon>
        <taxon>metagenomes</taxon>
        <taxon>ecological metagenomes</taxon>
    </lineage>
</organism>
<reference evidence="1" key="1">
    <citation type="submission" date="2019-08" db="EMBL/GenBank/DDBJ databases">
        <authorList>
            <person name="Kucharzyk K."/>
            <person name="Murdoch R.W."/>
            <person name="Higgins S."/>
            <person name="Loffler F."/>
        </authorList>
    </citation>
    <scope>NUCLEOTIDE SEQUENCE</scope>
</reference>
<comment type="caution">
    <text evidence="1">The sequence shown here is derived from an EMBL/GenBank/DDBJ whole genome shotgun (WGS) entry which is preliminary data.</text>
</comment>
<proteinExistence type="predicted"/>
<dbReference type="SUPFAM" id="SSF102215">
    <property type="entry name" value="Creatininase"/>
    <property type="match status" value="1"/>
</dbReference>
<dbReference type="AlphaFoldDB" id="A0A645B185"/>
<dbReference type="Pfam" id="PF02633">
    <property type="entry name" value="Creatininase"/>
    <property type="match status" value="1"/>
</dbReference>
<dbReference type="Gene3D" id="3.40.50.10310">
    <property type="entry name" value="Creatininase"/>
    <property type="match status" value="1"/>
</dbReference>
<name>A0A645B185_9ZZZZ</name>
<accession>A0A645B185</accession>
<gene>
    <name evidence="1" type="ORF">SDC9_106008</name>
</gene>
<sequence>MAPLWEKQYDIILLSSVNDFDPLTYLTQNDHAGKIETSTMMALHPELVDLSRLDPDSWPLGVKGEDPRTSSIAWGEYLLETTVQSIGRKLQELGL</sequence>
<dbReference type="InterPro" id="IPR024087">
    <property type="entry name" value="Creatininase-like_sf"/>
</dbReference>
<dbReference type="EMBL" id="VSSQ01017156">
    <property type="protein sequence ID" value="MPM59169.1"/>
    <property type="molecule type" value="Genomic_DNA"/>
</dbReference>
<protein>
    <submittedName>
        <fullName evidence="1">Uncharacterized protein</fullName>
    </submittedName>
</protein>
<dbReference type="InterPro" id="IPR003785">
    <property type="entry name" value="Creatininase/forma_Hydrolase"/>
</dbReference>
<evidence type="ECO:0000313" key="1">
    <source>
        <dbReference type="EMBL" id="MPM59169.1"/>
    </source>
</evidence>